<evidence type="ECO:0000313" key="2">
    <source>
        <dbReference type="EMBL" id="AIQ12516.1"/>
    </source>
</evidence>
<dbReference type="Proteomes" id="UP000029409">
    <property type="component" value="Chromosome"/>
</dbReference>
<gene>
    <name evidence="2" type="ORF">PDUR_11850</name>
</gene>
<evidence type="ECO:0000313" key="3">
    <source>
        <dbReference type="Proteomes" id="UP000029409"/>
    </source>
</evidence>
<dbReference type="PANTHER" id="PTHR42956">
    <property type="entry name" value="NITROGENASE IRON-MOLYBDENUM COFACTOR BIOSYNTHESIS PROTEIN NIFE"/>
    <property type="match status" value="1"/>
</dbReference>
<dbReference type="Pfam" id="PF00148">
    <property type="entry name" value="Oxidored_nitro"/>
    <property type="match status" value="1"/>
</dbReference>
<dbReference type="RefSeq" id="WP_042206361.1">
    <property type="nucleotide sequence ID" value="NZ_CP009288.1"/>
</dbReference>
<evidence type="ECO:0000259" key="1">
    <source>
        <dbReference type="Pfam" id="PF00148"/>
    </source>
</evidence>
<feature type="domain" description="Nitrogenase/oxidoreductase component 1" evidence="1">
    <location>
        <begin position="13"/>
        <end position="433"/>
    </location>
</feature>
<proteinExistence type="predicted"/>
<dbReference type="Gene3D" id="3.40.50.1980">
    <property type="entry name" value="Nitrogenase molybdenum iron protein domain"/>
    <property type="match status" value="3"/>
</dbReference>
<organism evidence="2 3">
    <name type="scientific">Paenibacillus durus</name>
    <name type="common">Paenibacillus azotofixans</name>
    <dbReference type="NCBI Taxonomy" id="44251"/>
    <lineage>
        <taxon>Bacteria</taxon>
        <taxon>Bacillati</taxon>
        <taxon>Bacillota</taxon>
        <taxon>Bacilli</taxon>
        <taxon>Bacillales</taxon>
        <taxon>Paenibacillaceae</taxon>
        <taxon>Paenibacillus</taxon>
    </lineage>
</organism>
<reference evidence="2 3" key="1">
    <citation type="submission" date="2014-08" db="EMBL/GenBank/DDBJ databases">
        <title>Comparative genomics of the Paenibacillus odorifer group.</title>
        <authorList>
            <person name="den Bakker H.C."/>
            <person name="Tsai Y.-C."/>
            <person name="Martin N."/>
            <person name="Korlach J."/>
            <person name="Wiedmann M."/>
        </authorList>
    </citation>
    <scope>NUCLEOTIDE SEQUENCE [LARGE SCALE GENOMIC DNA]</scope>
    <source>
        <strain evidence="2 3">DSM 1735</strain>
    </source>
</reference>
<dbReference type="KEGG" id="pdu:PDUR_11850"/>
<dbReference type="eggNOG" id="COG2710">
    <property type="taxonomic scope" value="Bacteria"/>
</dbReference>
<dbReference type="OrthoDB" id="9802175at2"/>
<name>A0A089HKN6_PAEDU</name>
<dbReference type="SUPFAM" id="SSF53807">
    <property type="entry name" value="Helical backbone' metal receptor"/>
    <property type="match status" value="1"/>
</dbReference>
<dbReference type="InterPro" id="IPR049939">
    <property type="entry name" value="NifE-like"/>
</dbReference>
<sequence length="438" mass="48403">MGNIIAQSRNYCALGAQHSVLGIRGAVPIIHSGSECVFRLHKGMSFCNGYQGMGYGGGSATPNDNIHRNHMIMGGEARLRELIEGTVKVMRAELYVVLSGCNVELAGDDTSAVVREYRSQGIPIVSADTAGFKGSVYLGHELVSKAIAEHCAIPGLPRRAGIVNLWVSTPYLDPFWSGTIEAIASMLGQIGLKVNLPYGLTSDIRAWRRLPEAEFNLLISPWSGLGTMEYLREKFDTPYLHYPLLPIGAVETRKFLETVADYAGLNRTNVETFISSEETRFYYYLDRASELFARFDSRMPTRFYTIADSMYTASITRFLHQDAGMIAGGAFLIDNPPNKLRASIERLFLDDFSEPFCPVAFMEPENVDIWMREKSDDGIPLVLGSVFDSPIADERAGYYLSIGAPAADRLVLDCHYAGFRGGLRLLEDIYGKVLGLTV</sequence>
<protein>
    <recommendedName>
        <fullName evidence="1">Nitrogenase/oxidoreductase component 1 domain-containing protein</fullName>
    </recommendedName>
</protein>
<accession>A0A089HKN6</accession>
<dbReference type="PANTHER" id="PTHR42956:SF1">
    <property type="entry name" value="NITROGENASE IRON-MOLYBDENUM COFACTOR BIOSYNTHESIS PROTEIN NIFE"/>
    <property type="match status" value="1"/>
</dbReference>
<dbReference type="InterPro" id="IPR000510">
    <property type="entry name" value="Nase/OxRdtase_comp1"/>
</dbReference>
<keyword evidence="3" id="KW-1185">Reference proteome</keyword>
<dbReference type="GO" id="GO:0016491">
    <property type="term" value="F:oxidoreductase activity"/>
    <property type="evidence" value="ECO:0007669"/>
    <property type="project" value="InterPro"/>
</dbReference>
<dbReference type="AlphaFoldDB" id="A0A089HKN6"/>
<dbReference type="STRING" id="44251.PDUR_11850"/>
<dbReference type="EMBL" id="CP009288">
    <property type="protein sequence ID" value="AIQ12516.1"/>
    <property type="molecule type" value="Genomic_DNA"/>
</dbReference>